<evidence type="ECO:0000256" key="1">
    <source>
        <dbReference type="SAM" id="Phobius"/>
    </source>
</evidence>
<organism evidence="2 3">
    <name type="scientific">Nonomuraea turkmeniaca</name>
    <dbReference type="NCBI Taxonomy" id="103838"/>
    <lineage>
        <taxon>Bacteria</taxon>
        <taxon>Bacillati</taxon>
        <taxon>Actinomycetota</taxon>
        <taxon>Actinomycetes</taxon>
        <taxon>Streptosporangiales</taxon>
        <taxon>Streptosporangiaceae</taxon>
        <taxon>Nonomuraea</taxon>
    </lineage>
</organism>
<name>A0A5S4EYN6_9ACTN</name>
<feature type="transmembrane region" description="Helical" evidence="1">
    <location>
        <begin position="213"/>
        <end position="231"/>
    </location>
</feature>
<dbReference type="OrthoDB" id="6286374at2"/>
<keyword evidence="1" id="KW-1133">Transmembrane helix</keyword>
<reference evidence="2 3" key="1">
    <citation type="submission" date="2019-05" db="EMBL/GenBank/DDBJ databases">
        <title>Draft genome sequence of Nonomuraea turkmeniaca DSM 43926.</title>
        <authorList>
            <person name="Saricaoglu S."/>
            <person name="Isik K."/>
        </authorList>
    </citation>
    <scope>NUCLEOTIDE SEQUENCE [LARGE SCALE GENOMIC DNA]</scope>
    <source>
        <strain evidence="2 3">DSM 43926</strain>
    </source>
</reference>
<dbReference type="AlphaFoldDB" id="A0A5S4EYN6"/>
<dbReference type="EMBL" id="VCKY01000269">
    <property type="protein sequence ID" value="TMR08810.1"/>
    <property type="molecule type" value="Genomic_DNA"/>
</dbReference>
<evidence type="ECO:0000313" key="2">
    <source>
        <dbReference type="EMBL" id="TMR08810.1"/>
    </source>
</evidence>
<keyword evidence="1" id="KW-0472">Membrane</keyword>
<accession>A0A5S4EYN6</accession>
<keyword evidence="1" id="KW-0812">Transmembrane</keyword>
<comment type="caution">
    <text evidence="2">The sequence shown here is derived from an EMBL/GenBank/DDBJ whole genome shotgun (WGS) entry which is preliminary data.</text>
</comment>
<proteinExistence type="predicted"/>
<gene>
    <name evidence="2" type="ORF">ETD86_46240</name>
</gene>
<feature type="transmembrane region" description="Helical" evidence="1">
    <location>
        <begin position="324"/>
        <end position="345"/>
    </location>
</feature>
<feature type="transmembrane region" description="Helical" evidence="1">
    <location>
        <begin position="20"/>
        <end position="42"/>
    </location>
</feature>
<sequence length="355" mass="39695">MKPVRRVYQGAVLSVYVDLALGLVVSFLLLSLLVSGVNEAVVRVLSIRSKFLWAYLRDTMDGADDKSGSWLPAKVRDVFTALPFLRDPRPRHSDLPAPAEPGALPDQQDRAGDAMINLLYERVREIDHAKRGRTSIANIPPGRFAVAVMELAAGEDGDVDGFLEKLKAIDSPLYGPLKGAWETAQRDLDRFRQGIETWFDGEMQRLSMLYRRYVKWVVTVLGLLVTLVFTMDGLEYAKTLLRDNAFRASVTAVAEAGPDAYNELKSRCAGDDPMRCVTETLSQPALVTMLDQALVSVSIPEQGDPGVHWNGGLWWDRISTPSHWPGFLLTYVALLFGAPFWWDVFRRITGIKSRR</sequence>
<keyword evidence="3" id="KW-1185">Reference proteome</keyword>
<evidence type="ECO:0000313" key="3">
    <source>
        <dbReference type="Proteomes" id="UP000309128"/>
    </source>
</evidence>
<dbReference type="Proteomes" id="UP000309128">
    <property type="component" value="Unassembled WGS sequence"/>
</dbReference>
<protein>
    <submittedName>
        <fullName evidence="2">Uncharacterized protein</fullName>
    </submittedName>
</protein>